<keyword evidence="5 6" id="KW-0539">Nucleus</keyword>
<feature type="region of interest" description="Disordered" evidence="7">
    <location>
        <begin position="1"/>
        <end position="22"/>
    </location>
</feature>
<keyword evidence="4 6" id="KW-0698">rRNA processing</keyword>
<reference evidence="8" key="1">
    <citation type="submission" date="2021-03" db="EMBL/GenBank/DDBJ databases">
        <authorList>
            <person name="Palmer J.M."/>
        </authorList>
    </citation>
    <scope>NUCLEOTIDE SEQUENCE</scope>
    <source>
        <strain evidence="8">ARV_011</strain>
    </source>
</reference>
<dbReference type="InterPro" id="IPR007144">
    <property type="entry name" value="SSU_processome_Utp11"/>
</dbReference>
<gene>
    <name evidence="8" type="ORF">KQ657_003507</name>
</gene>
<sequence length="247" mass="29315">MAKLVHNVQKKNHRERSQTTGRARFGLLEKKKDYRLRAADYHKKQAALKVLRTKAAAHNPDEYYHAITKRRTDDKGALIADRGNEVLSVQQVKLLKTQDANYVRTMRLGEMLKIRKERETLEFDSKGKHTVFVDSIEEQQQFQPEVYFGTDKSMVGRRENRLRIDQLESNTKLVADEVIDPLYKDRQDIKKLKAYKLMQRRLEREEQLRTVEAKMEVTKELMKKGNKKKTVDKEGKVQFKWKNQRKR</sequence>
<dbReference type="OrthoDB" id="29058at2759"/>
<dbReference type="EMBL" id="JAHMUF010000031">
    <property type="protein sequence ID" value="KAG7191386.1"/>
    <property type="molecule type" value="Genomic_DNA"/>
</dbReference>
<comment type="subunit">
    <text evidence="6">Component of the ribosomal small subunit (SSU) processome.</text>
</comment>
<evidence type="ECO:0000256" key="4">
    <source>
        <dbReference type="ARBA" id="ARBA00022552"/>
    </source>
</evidence>
<proteinExistence type="inferred from homology"/>
<keyword evidence="9" id="KW-1185">Reference proteome</keyword>
<evidence type="ECO:0000256" key="7">
    <source>
        <dbReference type="SAM" id="MobiDB-lite"/>
    </source>
</evidence>
<evidence type="ECO:0000313" key="9">
    <source>
        <dbReference type="Proteomes" id="UP000790833"/>
    </source>
</evidence>
<evidence type="ECO:0000256" key="5">
    <source>
        <dbReference type="ARBA" id="ARBA00023242"/>
    </source>
</evidence>
<comment type="subcellular location">
    <subcellularLocation>
        <location evidence="2 6">Nucleus</location>
        <location evidence="2 6">Nucleolus</location>
    </subcellularLocation>
</comment>
<accession>A0A9P7V577</accession>
<dbReference type="Pfam" id="PF03998">
    <property type="entry name" value="Utp11"/>
    <property type="match status" value="1"/>
</dbReference>
<dbReference type="PANTHER" id="PTHR12838">
    <property type="entry name" value="U3 SMALL NUCLEOLAR RNA-ASSOCIATED PROTEIN 11"/>
    <property type="match status" value="1"/>
</dbReference>
<organism evidence="8 9">
    <name type="scientific">Scheffersomyces spartinae</name>
    <dbReference type="NCBI Taxonomy" id="45513"/>
    <lineage>
        <taxon>Eukaryota</taxon>
        <taxon>Fungi</taxon>
        <taxon>Dikarya</taxon>
        <taxon>Ascomycota</taxon>
        <taxon>Saccharomycotina</taxon>
        <taxon>Pichiomycetes</taxon>
        <taxon>Debaryomycetaceae</taxon>
        <taxon>Scheffersomyces</taxon>
    </lineage>
</organism>
<dbReference type="GO" id="GO:0032040">
    <property type="term" value="C:small-subunit processome"/>
    <property type="evidence" value="ECO:0007669"/>
    <property type="project" value="UniProtKB-UniRule"/>
</dbReference>
<evidence type="ECO:0000313" key="8">
    <source>
        <dbReference type="EMBL" id="KAG7191386.1"/>
    </source>
</evidence>
<dbReference type="AlphaFoldDB" id="A0A9P7V577"/>
<name>A0A9P7V577_9ASCO</name>
<dbReference type="GO" id="GO:0006364">
    <property type="term" value="P:rRNA processing"/>
    <property type="evidence" value="ECO:0007669"/>
    <property type="project" value="UniProtKB-UniRule"/>
</dbReference>
<comment type="caution">
    <text evidence="8">The sequence shown here is derived from an EMBL/GenBank/DDBJ whole genome shotgun (WGS) entry which is preliminary data.</text>
</comment>
<evidence type="ECO:0000256" key="6">
    <source>
        <dbReference type="PIRNR" id="PIRNR015952"/>
    </source>
</evidence>
<feature type="compositionally biased region" description="Basic and acidic residues" evidence="7">
    <location>
        <begin position="224"/>
        <end position="237"/>
    </location>
</feature>
<dbReference type="GeneID" id="66116881"/>
<dbReference type="RefSeq" id="XP_043046938.1">
    <property type="nucleotide sequence ID" value="XM_043194226.1"/>
</dbReference>
<evidence type="ECO:0000256" key="2">
    <source>
        <dbReference type="ARBA" id="ARBA00004604"/>
    </source>
</evidence>
<comment type="similarity">
    <text evidence="3 6">Belongs to the UTP11 family.</text>
</comment>
<dbReference type="PIRSF" id="PIRSF015952">
    <property type="entry name" value="U3snoRNP11"/>
    <property type="match status" value="1"/>
</dbReference>
<evidence type="ECO:0000256" key="1">
    <source>
        <dbReference type="ARBA" id="ARBA00004099"/>
    </source>
</evidence>
<dbReference type="PANTHER" id="PTHR12838:SF0">
    <property type="entry name" value="U3 SMALL NUCLEOLAR RNA-ASSOCIATED PROTEIN 11-RELATED"/>
    <property type="match status" value="1"/>
</dbReference>
<evidence type="ECO:0000256" key="3">
    <source>
        <dbReference type="ARBA" id="ARBA00008105"/>
    </source>
</evidence>
<feature type="region of interest" description="Disordered" evidence="7">
    <location>
        <begin position="224"/>
        <end position="247"/>
    </location>
</feature>
<protein>
    <recommendedName>
        <fullName evidence="6">U3 small nucleolar RNA-associated protein 11</fullName>
        <shortName evidence="6">U3 snoRNA-associated protein 11</shortName>
    </recommendedName>
</protein>
<comment type="function">
    <text evidence="1 6">Involved in nucleolar processing of pre-18S ribosomal RNA.</text>
</comment>
<dbReference type="Proteomes" id="UP000790833">
    <property type="component" value="Unassembled WGS sequence"/>
</dbReference>